<keyword evidence="10" id="KW-0413">Isomerase</keyword>
<evidence type="ECO:0000256" key="11">
    <source>
        <dbReference type="ARBA" id="ARBA00034617"/>
    </source>
</evidence>
<dbReference type="EMBL" id="DVKQ01000075">
    <property type="protein sequence ID" value="HIT37973.1"/>
    <property type="molecule type" value="Genomic_DNA"/>
</dbReference>
<dbReference type="GO" id="GO:0003677">
    <property type="term" value="F:DNA binding"/>
    <property type="evidence" value="ECO:0007669"/>
    <property type="project" value="UniProtKB-KW"/>
</dbReference>
<dbReference type="InterPro" id="IPR000212">
    <property type="entry name" value="DNA_helicase_UvrD/REP"/>
</dbReference>
<proteinExistence type="predicted"/>
<dbReference type="PANTHER" id="PTHR11070:SF48">
    <property type="entry name" value="ATP-DEPENDENT HELICASE_NUCLEASE SUBUNIT A"/>
    <property type="match status" value="1"/>
</dbReference>
<name>A0A9D1GBU9_9FIRM</name>
<keyword evidence="4 14" id="KW-0378">Hydrolase</keyword>
<keyword evidence="2 14" id="KW-0547">Nucleotide-binding</keyword>
<evidence type="ECO:0000313" key="17">
    <source>
        <dbReference type="Proteomes" id="UP000886833"/>
    </source>
</evidence>
<dbReference type="InterPro" id="IPR014016">
    <property type="entry name" value="UvrD-like_ATP-bd"/>
</dbReference>
<keyword evidence="8" id="KW-0238">DNA-binding</keyword>
<reference evidence="16" key="2">
    <citation type="journal article" date="2021" name="PeerJ">
        <title>Extensive microbial diversity within the chicken gut microbiome revealed by metagenomics and culture.</title>
        <authorList>
            <person name="Gilroy R."/>
            <person name="Ravi A."/>
            <person name="Getino M."/>
            <person name="Pursley I."/>
            <person name="Horton D.L."/>
            <person name="Alikhan N.F."/>
            <person name="Baker D."/>
            <person name="Gharbi K."/>
            <person name="Hall N."/>
            <person name="Watson M."/>
            <person name="Adriaenssens E.M."/>
            <person name="Foster-Nyarko E."/>
            <person name="Jarju S."/>
            <person name="Secka A."/>
            <person name="Antonio M."/>
            <person name="Oren A."/>
            <person name="Chaudhuri R.R."/>
            <person name="La Ragione R."/>
            <person name="Hildebrand F."/>
            <person name="Pallen M.J."/>
        </authorList>
    </citation>
    <scope>NUCLEOTIDE SEQUENCE</scope>
    <source>
        <strain evidence="16">CHK195-26880</strain>
    </source>
</reference>
<dbReference type="GO" id="GO:0043138">
    <property type="term" value="F:3'-5' DNA helicase activity"/>
    <property type="evidence" value="ECO:0007669"/>
    <property type="project" value="UniProtKB-EC"/>
</dbReference>
<evidence type="ECO:0000256" key="7">
    <source>
        <dbReference type="ARBA" id="ARBA00022840"/>
    </source>
</evidence>
<evidence type="ECO:0000256" key="12">
    <source>
        <dbReference type="ARBA" id="ARBA00034808"/>
    </source>
</evidence>
<dbReference type="Proteomes" id="UP000886833">
    <property type="component" value="Unassembled WGS sequence"/>
</dbReference>
<sequence>MPKFTEDQQKAIDLEGSNILVSAGAGSGKTAVLTERVLRKIKEGTHINELLILTFTNKAALEMKERVRKKLKENELIEELDLLDSSYITTFDAYSLALVKKYADTIHLSSNIIIAESSILDLAKKEILDEIFLDYYERCPNDFLNLITKFCLKDDKTIKKRIVELDSTLDLKLNKDEFIDTYITKYYSDELIDKYIKEYLELLSKKKENIIDLYNEVRSLTSSKYLEQLEEMFLPFINASSYEELRRTIFTSLPRARTGVDSDSKEIRDNLIALLKEFKELVIYESVDDIKNSIVKTKEYISIILELVKELDKRFTLYKKENNYYTFMDIEKLAISLVRDNLEIREEVGNSFKEILIDEYQDTNDIQETFISYISHDNVYMVGDIKQSIYRFRNANPSIFKDKYDNYKKEVGGLVIDLAKNFRSRREVLDDINLFFSHIMDDYLGEADYNNGHAMVFGNMTYEGSAKTTNNNYLEIYTYDTKDKEYNKLEKEAFIIANDIKEKVNSKYLVYDKDLDILREIEYRDFVILLDRATDFTTYKQVFEYLGLPITLYEDEKTSGSTDLYLLKNFFIMAKSIITNTFDTKFRLAFTSISRSFLFSYTDDEIYQCLINNTYKETSVFKLFKEILENADILTPASFLELILNKLNYIDKLTLIGNVDINMSRMEYFYNLITNLENSNFTILDVSDYLEKINDEKLEIKLAISKEDSNSVKIMTIHKSKGLEYPICYFAGFYKDFNKDEYKSNVLFDEDYGIIIDEVDTNNKLITKTLSLEKLKQKDISEKIRLLYVALTRAREKMIIVMPNIENDKEIGDIVNTYDRLNYTNFAKMVISVASLFKDKTKEITDIKDISKAYLEVKKVDSKIDNNIKELEIIPSIYDNSVLEKETYHKESDDAKTEEELKLLEVGRIVHTLFERIDFINNKLPYIEDNYYKEKLTNFLNSSFISKYKDYKKYQEYEFIWGNSNKTYHGKIDLLLVGDSEAIIIDYKLKNTKDKAYIDQLNGYKEVISNKLNLPTSCYLYSIIDEIFEKI</sequence>
<dbReference type="GO" id="GO:0033202">
    <property type="term" value="C:DNA helicase complex"/>
    <property type="evidence" value="ECO:0007669"/>
    <property type="project" value="TreeGrafter"/>
</dbReference>
<gene>
    <name evidence="16" type="ORF">IAB59_05810</name>
</gene>
<dbReference type="GO" id="GO:0000725">
    <property type="term" value="P:recombinational repair"/>
    <property type="evidence" value="ECO:0007669"/>
    <property type="project" value="TreeGrafter"/>
</dbReference>
<dbReference type="Gene3D" id="3.90.320.10">
    <property type="match status" value="1"/>
</dbReference>
<evidence type="ECO:0000256" key="6">
    <source>
        <dbReference type="ARBA" id="ARBA00022839"/>
    </source>
</evidence>
<keyword evidence="1" id="KW-0540">Nuclease</keyword>
<dbReference type="SUPFAM" id="SSF52980">
    <property type="entry name" value="Restriction endonuclease-like"/>
    <property type="match status" value="1"/>
</dbReference>
<evidence type="ECO:0000256" key="10">
    <source>
        <dbReference type="ARBA" id="ARBA00023235"/>
    </source>
</evidence>
<dbReference type="SUPFAM" id="SSF52540">
    <property type="entry name" value="P-loop containing nucleoside triphosphate hydrolases"/>
    <property type="match status" value="1"/>
</dbReference>
<dbReference type="Pfam" id="PF13361">
    <property type="entry name" value="UvrD_C"/>
    <property type="match status" value="1"/>
</dbReference>
<dbReference type="Pfam" id="PF00580">
    <property type="entry name" value="UvrD-helicase"/>
    <property type="match status" value="1"/>
</dbReference>
<protein>
    <recommendedName>
        <fullName evidence="12">DNA 3'-5' helicase</fullName>
        <ecNumber evidence="12">5.6.2.4</ecNumber>
    </recommendedName>
</protein>
<evidence type="ECO:0000256" key="4">
    <source>
        <dbReference type="ARBA" id="ARBA00022801"/>
    </source>
</evidence>
<evidence type="ECO:0000256" key="13">
    <source>
        <dbReference type="ARBA" id="ARBA00048988"/>
    </source>
</evidence>
<comment type="caution">
    <text evidence="16">The sequence shown here is derived from an EMBL/GenBank/DDBJ whole genome shotgun (WGS) entry which is preliminary data.</text>
</comment>
<keyword evidence="3" id="KW-0227">DNA damage</keyword>
<evidence type="ECO:0000256" key="5">
    <source>
        <dbReference type="ARBA" id="ARBA00022806"/>
    </source>
</evidence>
<comment type="catalytic activity">
    <reaction evidence="11">
        <text>Couples ATP hydrolysis with the unwinding of duplex DNA by translocating in the 3'-5' direction.</text>
        <dbReference type="EC" id="5.6.2.4"/>
    </reaction>
</comment>
<dbReference type="Gene3D" id="3.40.50.300">
    <property type="entry name" value="P-loop containing nucleotide triphosphate hydrolases"/>
    <property type="match status" value="4"/>
</dbReference>
<dbReference type="GO" id="GO:0005524">
    <property type="term" value="F:ATP binding"/>
    <property type="evidence" value="ECO:0007669"/>
    <property type="project" value="UniProtKB-UniRule"/>
</dbReference>
<evidence type="ECO:0000256" key="3">
    <source>
        <dbReference type="ARBA" id="ARBA00022763"/>
    </source>
</evidence>
<keyword evidence="6" id="KW-0269">Exonuclease</keyword>
<keyword evidence="7 14" id="KW-0067">ATP-binding</keyword>
<evidence type="ECO:0000256" key="9">
    <source>
        <dbReference type="ARBA" id="ARBA00023204"/>
    </source>
</evidence>
<feature type="domain" description="UvrD-like helicase ATP-binding" evidence="15">
    <location>
        <begin position="2"/>
        <end position="425"/>
    </location>
</feature>
<evidence type="ECO:0000256" key="1">
    <source>
        <dbReference type="ARBA" id="ARBA00022722"/>
    </source>
</evidence>
<comment type="catalytic activity">
    <reaction evidence="13">
        <text>ATP + H2O = ADP + phosphate + H(+)</text>
        <dbReference type="Rhea" id="RHEA:13065"/>
        <dbReference type="ChEBI" id="CHEBI:15377"/>
        <dbReference type="ChEBI" id="CHEBI:15378"/>
        <dbReference type="ChEBI" id="CHEBI:30616"/>
        <dbReference type="ChEBI" id="CHEBI:43474"/>
        <dbReference type="ChEBI" id="CHEBI:456216"/>
        <dbReference type="EC" id="5.6.2.4"/>
    </reaction>
</comment>
<dbReference type="InterPro" id="IPR014017">
    <property type="entry name" value="DNA_helicase_UvrD-like_C"/>
</dbReference>
<dbReference type="AlphaFoldDB" id="A0A9D1GBU9"/>
<feature type="binding site" evidence="14">
    <location>
        <begin position="23"/>
        <end position="30"/>
    </location>
    <ligand>
        <name>ATP</name>
        <dbReference type="ChEBI" id="CHEBI:30616"/>
    </ligand>
</feature>
<evidence type="ECO:0000256" key="2">
    <source>
        <dbReference type="ARBA" id="ARBA00022741"/>
    </source>
</evidence>
<dbReference type="GO" id="GO:0004527">
    <property type="term" value="F:exonuclease activity"/>
    <property type="evidence" value="ECO:0007669"/>
    <property type="project" value="UniProtKB-KW"/>
</dbReference>
<dbReference type="GO" id="GO:0005829">
    <property type="term" value="C:cytosol"/>
    <property type="evidence" value="ECO:0007669"/>
    <property type="project" value="TreeGrafter"/>
</dbReference>
<evidence type="ECO:0000256" key="14">
    <source>
        <dbReference type="PROSITE-ProRule" id="PRU00560"/>
    </source>
</evidence>
<evidence type="ECO:0000256" key="8">
    <source>
        <dbReference type="ARBA" id="ARBA00023125"/>
    </source>
</evidence>
<dbReference type="InterPro" id="IPR011604">
    <property type="entry name" value="PDDEXK-like_dom_sf"/>
</dbReference>
<dbReference type="InterPro" id="IPR011335">
    <property type="entry name" value="Restrct_endonuc-II-like"/>
</dbReference>
<evidence type="ECO:0000313" key="16">
    <source>
        <dbReference type="EMBL" id="HIT37973.1"/>
    </source>
</evidence>
<evidence type="ECO:0000259" key="15">
    <source>
        <dbReference type="PROSITE" id="PS51198"/>
    </source>
</evidence>
<dbReference type="EC" id="5.6.2.4" evidence="12"/>
<organism evidence="16 17">
    <name type="scientific">Candidatus Onthousia faecipullorum</name>
    <dbReference type="NCBI Taxonomy" id="2840887"/>
    <lineage>
        <taxon>Bacteria</taxon>
        <taxon>Bacillati</taxon>
        <taxon>Bacillota</taxon>
        <taxon>Bacilli</taxon>
        <taxon>Candidatus Onthousia</taxon>
    </lineage>
</organism>
<accession>A0A9D1GBU9</accession>
<dbReference type="InterPro" id="IPR027417">
    <property type="entry name" value="P-loop_NTPase"/>
</dbReference>
<reference evidence="16" key="1">
    <citation type="submission" date="2020-10" db="EMBL/GenBank/DDBJ databases">
        <authorList>
            <person name="Gilroy R."/>
        </authorList>
    </citation>
    <scope>NUCLEOTIDE SEQUENCE</scope>
    <source>
        <strain evidence="16">CHK195-26880</strain>
    </source>
</reference>
<dbReference type="PANTHER" id="PTHR11070">
    <property type="entry name" value="UVRD / RECB / PCRA DNA HELICASE FAMILY MEMBER"/>
    <property type="match status" value="1"/>
</dbReference>
<keyword evidence="9" id="KW-0234">DNA repair</keyword>
<keyword evidence="5 14" id="KW-0347">Helicase</keyword>
<dbReference type="PROSITE" id="PS51198">
    <property type="entry name" value="UVRD_HELICASE_ATP_BIND"/>
    <property type="match status" value="1"/>
</dbReference>